<dbReference type="Proteomes" id="UP001162131">
    <property type="component" value="Unassembled WGS sequence"/>
</dbReference>
<dbReference type="EMBL" id="CAJZBQ010000020">
    <property type="protein sequence ID" value="CAG9317973.1"/>
    <property type="molecule type" value="Genomic_DNA"/>
</dbReference>
<evidence type="ECO:0000313" key="2">
    <source>
        <dbReference type="Proteomes" id="UP001162131"/>
    </source>
</evidence>
<accession>A0AAU9IWD5</accession>
<reference evidence="1" key="1">
    <citation type="submission" date="2021-09" db="EMBL/GenBank/DDBJ databases">
        <authorList>
            <consortium name="AG Swart"/>
            <person name="Singh M."/>
            <person name="Singh A."/>
            <person name="Seah K."/>
            <person name="Emmerich C."/>
        </authorList>
    </citation>
    <scope>NUCLEOTIDE SEQUENCE</scope>
    <source>
        <strain evidence="1">ATCC30299</strain>
    </source>
</reference>
<dbReference type="AlphaFoldDB" id="A0AAU9IWD5"/>
<organism evidence="1 2">
    <name type="scientific">Blepharisma stoltei</name>
    <dbReference type="NCBI Taxonomy" id="1481888"/>
    <lineage>
        <taxon>Eukaryota</taxon>
        <taxon>Sar</taxon>
        <taxon>Alveolata</taxon>
        <taxon>Ciliophora</taxon>
        <taxon>Postciliodesmatophora</taxon>
        <taxon>Heterotrichea</taxon>
        <taxon>Heterotrichida</taxon>
        <taxon>Blepharismidae</taxon>
        <taxon>Blepharisma</taxon>
    </lineage>
</organism>
<protein>
    <submittedName>
        <fullName evidence="1">Uncharacterized protein</fullName>
    </submittedName>
</protein>
<gene>
    <name evidence="1" type="ORF">BSTOLATCC_MIC20458</name>
</gene>
<comment type="caution">
    <text evidence="1">The sequence shown here is derived from an EMBL/GenBank/DDBJ whole genome shotgun (WGS) entry which is preliminary data.</text>
</comment>
<proteinExistence type="predicted"/>
<name>A0AAU9IWD5_9CILI</name>
<sequence length="160" mass="19183">MKYINRNAVIKIAYIIMRTANAQLRHQMQDGQCHLCNLHDTKEHLLTEYTRYNHVRTELLMQLEKMGLDWRGIGLMQVLLYGEKYEEYIKKKLEEGKEVIVCRADWYHWNLLKERAWRYPNFCKYLQLGSKFESTPISIFSLAQLNGTFLRRISILLTTH</sequence>
<evidence type="ECO:0000313" key="1">
    <source>
        <dbReference type="EMBL" id="CAG9317973.1"/>
    </source>
</evidence>
<keyword evidence="2" id="KW-1185">Reference proteome</keyword>